<evidence type="ECO:0000256" key="1">
    <source>
        <dbReference type="SAM" id="MobiDB-lite"/>
    </source>
</evidence>
<organism evidence="2 3">
    <name type="scientific">Aureimonas ureilytica</name>
    <dbReference type="NCBI Taxonomy" id="401562"/>
    <lineage>
        <taxon>Bacteria</taxon>
        <taxon>Pseudomonadati</taxon>
        <taxon>Pseudomonadota</taxon>
        <taxon>Alphaproteobacteria</taxon>
        <taxon>Hyphomicrobiales</taxon>
        <taxon>Aurantimonadaceae</taxon>
        <taxon>Aureimonas</taxon>
    </lineage>
</organism>
<accession>A0A175R6D5</accession>
<proteinExistence type="predicted"/>
<dbReference type="PATRIC" id="fig|401562.3.peg.3828"/>
<evidence type="ECO:0000313" key="3">
    <source>
        <dbReference type="Proteomes" id="UP000078272"/>
    </source>
</evidence>
<name>A0A175R6D5_9HYPH</name>
<dbReference type="Proteomes" id="UP000078272">
    <property type="component" value="Unassembled WGS sequence"/>
</dbReference>
<protein>
    <submittedName>
        <fullName evidence="2">Uncharacterized protein</fullName>
    </submittedName>
</protein>
<evidence type="ECO:0000313" key="2">
    <source>
        <dbReference type="EMBL" id="KTQ85927.1"/>
    </source>
</evidence>
<dbReference type="AlphaFoldDB" id="A0A175R6D5"/>
<reference evidence="2 3" key="1">
    <citation type="journal article" date="2016" name="Front. Microbiol.">
        <title>Genomic Resource of Rice Seed Associated Bacteria.</title>
        <authorList>
            <person name="Midha S."/>
            <person name="Bansal K."/>
            <person name="Sharma S."/>
            <person name="Kumar N."/>
            <person name="Patil P.P."/>
            <person name="Chaudhry V."/>
            <person name="Patil P.B."/>
        </authorList>
    </citation>
    <scope>NUCLEOTIDE SEQUENCE [LARGE SCALE GENOMIC DNA]</scope>
    <source>
        <strain evidence="2 3">NS226</strain>
    </source>
</reference>
<feature type="compositionally biased region" description="Low complexity" evidence="1">
    <location>
        <begin position="16"/>
        <end position="28"/>
    </location>
</feature>
<feature type="region of interest" description="Disordered" evidence="1">
    <location>
        <begin position="1"/>
        <end position="62"/>
    </location>
</feature>
<sequence>MTDDDRFGSARRRSSRPAPGFSASSARGRAPEASERLFASSHTLDSASLGPARQDGPISSLF</sequence>
<comment type="caution">
    <text evidence="2">The sequence shown here is derived from an EMBL/GenBank/DDBJ whole genome shotgun (WGS) entry which is preliminary data.</text>
</comment>
<gene>
    <name evidence="2" type="ORF">NS226_18620</name>
</gene>
<dbReference type="EMBL" id="LDPZ01000052">
    <property type="protein sequence ID" value="KTQ85927.1"/>
    <property type="molecule type" value="Genomic_DNA"/>
</dbReference>